<keyword evidence="4" id="KW-1185">Reference proteome</keyword>
<evidence type="ECO:0000256" key="2">
    <source>
        <dbReference type="SAM" id="SignalP"/>
    </source>
</evidence>
<keyword evidence="2" id="KW-0732">Signal</keyword>
<accession>A0AAV2I5N5</accession>
<gene>
    <name evidence="3" type="ORF">GSLYS_00014439001</name>
</gene>
<feature type="region of interest" description="Disordered" evidence="1">
    <location>
        <begin position="225"/>
        <end position="259"/>
    </location>
</feature>
<evidence type="ECO:0000313" key="3">
    <source>
        <dbReference type="EMBL" id="CAL1540790.1"/>
    </source>
</evidence>
<dbReference type="Proteomes" id="UP001497497">
    <property type="component" value="Unassembled WGS sequence"/>
</dbReference>
<dbReference type="AlphaFoldDB" id="A0AAV2I5N5"/>
<evidence type="ECO:0000256" key="1">
    <source>
        <dbReference type="SAM" id="MobiDB-lite"/>
    </source>
</evidence>
<protein>
    <submittedName>
        <fullName evidence="3">Uncharacterized protein</fullName>
    </submittedName>
</protein>
<feature type="chain" id="PRO_5043573114" evidence="2">
    <location>
        <begin position="19"/>
        <end position="386"/>
    </location>
</feature>
<comment type="caution">
    <text evidence="3">The sequence shown here is derived from an EMBL/GenBank/DDBJ whole genome shotgun (WGS) entry which is preliminary data.</text>
</comment>
<proteinExistence type="predicted"/>
<name>A0AAV2I5N5_LYMST</name>
<dbReference type="EMBL" id="CAXITT010000400">
    <property type="protein sequence ID" value="CAL1540790.1"/>
    <property type="molecule type" value="Genomic_DNA"/>
</dbReference>
<feature type="signal peptide" evidence="2">
    <location>
        <begin position="1"/>
        <end position="18"/>
    </location>
</feature>
<organism evidence="3 4">
    <name type="scientific">Lymnaea stagnalis</name>
    <name type="common">Great pond snail</name>
    <name type="synonym">Helix stagnalis</name>
    <dbReference type="NCBI Taxonomy" id="6523"/>
    <lineage>
        <taxon>Eukaryota</taxon>
        <taxon>Metazoa</taxon>
        <taxon>Spiralia</taxon>
        <taxon>Lophotrochozoa</taxon>
        <taxon>Mollusca</taxon>
        <taxon>Gastropoda</taxon>
        <taxon>Heterobranchia</taxon>
        <taxon>Euthyneura</taxon>
        <taxon>Panpulmonata</taxon>
        <taxon>Hygrophila</taxon>
        <taxon>Lymnaeoidea</taxon>
        <taxon>Lymnaeidae</taxon>
        <taxon>Lymnaea</taxon>
    </lineage>
</organism>
<reference evidence="3 4" key="1">
    <citation type="submission" date="2024-04" db="EMBL/GenBank/DDBJ databases">
        <authorList>
            <consortium name="Genoscope - CEA"/>
            <person name="William W."/>
        </authorList>
    </citation>
    <scope>NUCLEOTIDE SEQUENCE [LARGE SCALE GENOMIC DNA]</scope>
</reference>
<evidence type="ECO:0000313" key="4">
    <source>
        <dbReference type="Proteomes" id="UP001497497"/>
    </source>
</evidence>
<sequence>MNCFLVSVIICILGLCGAQLHDAVSQGVTCYDCLQTETFQECLRTQMTCPAGDVCSISYTRDTYKVTCQTQHECSVATSGAWGPCSTGGLDVGSGTCQMCCKATSCVSNMVSRLTTLFDINVELFCPGECSSRDIASCITFGTYCSKGEFCEVGVNSSLAVHGSCKSDSLLRTCESDKASLNCLYPVGNNGHPARCVWDCCATDACLLGHFGKYWDVVPSRTSFPPATSTQQPSTTHEPVTSASSSTTQQPPHITLLPPTTLETHVVTPLAVVTSGTIETHMDHPVYCQSCSGDDCTTSTNVAYCQQGFCKVTIADDATGARLLSKSCSNRAECRAQWWDVTSKDKRCMDALTSVASSTHLSLTCHFCCQTDHCSDVLPPNNLTKF</sequence>